<comment type="caution">
    <text evidence="6">The sequence shown here is derived from an EMBL/GenBank/DDBJ whole genome shotgun (WGS) entry which is preliminary data.</text>
</comment>
<dbReference type="Pfam" id="PF04357">
    <property type="entry name" value="TamB"/>
    <property type="match status" value="1"/>
</dbReference>
<evidence type="ECO:0000256" key="4">
    <source>
        <dbReference type="ARBA" id="ARBA00023136"/>
    </source>
</evidence>
<keyword evidence="3" id="KW-1133">Transmembrane helix</keyword>
<dbReference type="InterPro" id="IPR053022">
    <property type="entry name" value="Chloroplast_translocon_comp"/>
</dbReference>
<dbReference type="PANTHER" id="PTHR34457:SF3">
    <property type="entry name" value="PROTEIN TIC236, CHLOROPLASTIC"/>
    <property type="match status" value="1"/>
</dbReference>
<organism evidence="6 7">
    <name type="scientific">Waterburya agarophytonicola KI4</name>
    <dbReference type="NCBI Taxonomy" id="2874699"/>
    <lineage>
        <taxon>Bacteria</taxon>
        <taxon>Bacillati</taxon>
        <taxon>Cyanobacteriota</taxon>
        <taxon>Cyanophyceae</taxon>
        <taxon>Pleurocapsales</taxon>
        <taxon>Hyellaceae</taxon>
        <taxon>Waterburya</taxon>
        <taxon>Waterburya agarophytonicola</taxon>
    </lineage>
</organism>
<evidence type="ECO:0000256" key="3">
    <source>
        <dbReference type="ARBA" id="ARBA00022989"/>
    </source>
</evidence>
<comment type="subcellular location">
    <subcellularLocation>
        <location evidence="1">Membrane</location>
        <topology evidence="1">Single-pass membrane protein</topology>
    </subcellularLocation>
</comment>
<dbReference type="GO" id="GO:0005886">
    <property type="term" value="C:plasma membrane"/>
    <property type="evidence" value="ECO:0007669"/>
    <property type="project" value="InterPro"/>
</dbReference>
<keyword evidence="4" id="KW-0472">Membrane</keyword>
<accession>A0A964FE69</accession>
<evidence type="ECO:0000313" key="7">
    <source>
        <dbReference type="Proteomes" id="UP000729733"/>
    </source>
</evidence>
<protein>
    <submittedName>
        <fullName evidence="6">Translocation/assembly module TamB domain-containing protein</fullName>
    </submittedName>
</protein>
<evidence type="ECO:0000256" key="2">
    <source>
        <dbReference type="ARBA" id="ARBA00022692"/>
    </source>
</evidence>
<dbReference type="InterPro" id="IPR007452">
    <property type="entry name" value="TamB_C"/>
</dbReference>
<dbReference type="PANTHER" id="PTHR34457">
    <property type="entry name" value="EMBRYO DEFECTIVE 2410"/>
    <property type="match status" value="1"/>
</dbReference>
<gene>
    <name evidence="6" type="ORF">I4641_05010</name>
</gene>
<keyword evidence="7" id="KW-1185">Reference proteome</keyword>
<evidence type="ECO:0000256" key="1">
    <source>
        <dbReference type="ARBA" id="ARBA00004167"/>
    </source>
</evidence>
<sequence length="1948" mass="210566">MNQPPNPEPEKSNPFKWLVSKLKASPKKTASGIVAIAALGSLGYWGLDVLVKKKLPPFLETQISKFVERPIDLGEVEGFSLSGIEFGKTVIPPTATDPDKVSLEGVKVGFNLLPVLFRRTLPLDVTLTQPDIYLEQERDGEWINLDFLASDEEKKDPLLYFDVDIDVDRADITAVPYEQNPLKAQVDGRGRFNQKEELLEYDLDAGIEEAKASVKGNTALQTGTTDTKLLVEDLALTDVATLLPIPVEIGTGKLNAELDIKIPSWDKITAANIRGEVNLQNVTGEVTDLDTPISAESKLNFSDRNAEIEQTQATFGDITAQVDGQVNLDSGYDVEAVVLPFQIASLPPALIEQLPVPVAGEVEAQVKLRGAIKEPKLTGNINNTQTITLDKTQFKRVNADFRADLAKVVLENVQIDPVAGGSILAEGTIETNIQQALSRDSPISINNMPLAFSFKADLPTQELVAPYYELPQDVTVGNLDARGQIDGTVNNPKAIVKWDLAEANAPNLEDIAGSGTAIFANNNLSLQDTTITYGDGKADLIADANLSTKQWQADINANSLNLTPFLAQVNNPNLNLNRPLSVETAKINLNGKLDRLDPEKIRGTADLNLNVDGGDVAVNSQLNNGNIVAKAVTNNIAIDNFVPSLPVSTKLQSGTINASGKLKQLLEIPNNGNVDSLKVDVDLNLTVDGEAVAVNSQIDSGIVQANANTSQINLNRVAPNLPIPANLRSSKVTASAELQQLLAFSENPNLSTVDATLDADLDVAAGTIKAIASLDNNQWQANLNANNISSQLLLDKFAPENLAAIPTDNINAQADLTGDINPLLNNNNQLNVPITVNQLAVNSGEQRINAKGNLTLTDVTNNLDVTNTDLDVAANIDFDRLPIKEILTVTTQDNQLIAESVNIKGKAVFDGQFNGKQLLSAPSNPENINLTGDLSLQNFAFNDIVFDPAMAGNVTVQPGKEIALNLQGKQDVIAATAVPCTESDCKLPYLPNNLEFRQGENTDNPIIATGNRNGDKFSLDIKNFPLALLNIAPAKSAGIEGKLAGTTTGNVDLDLYTLAAEGDIAINNPGVGYIQADNLKADFNYDPVNNIAELTSSSLNLGDSEYNLNAALNLESGQIDGKLNIPEAYIQDILTTFRWFTIEDVTNLFNIADYADPNAVKPAPEKDLVDRTIARKLNQLRIVNRKIQANAAAKEKGNIPSELDVEGKYTGEIIIGGTIQTPEADFQVEGNDWQWQPTQAYPNIVPPLGLVIEESQYISIPKLLVKGKLQGTEVDLAKAELQVQEAAMSLRGKLSPEQFNTKFAVANLTIDNIANFVDIPVDLAGEINTVGTLKGTIEKPELAGKIAFTEGAFNGNILPAEIAGNYDYDGTRLGFDTTAPDSIRVEASVPYPIIPGKSDRFTAKADLDKEAFVFLDAFSQNYLNWIGGGGDANLEAKARLDLDREGIIYDLDADGVINLENANIGVETPFFSEKFIGTGKITLKNQIINVETLDGIFAEKDLSVTGKLPILKEVKSLDKPLSIDLPPGEIDIKKLYKGGVEGKVTVTGASLKPVIGGKVNLENGKISIPKTEKPEEDAIKIAPTKTQIPQLTASTTNNKKAVAKASGTKSTTASSSFVTALDNLQINLKEFKLEQAPLYKFQLDGGLTLNGTVDEPRNIIPKGTLQLTTADVNLFSNSFELARNLENTIVFTPEAGVFNPTLYAVLETEVEDFEEEAQSNSLFSAESNSNEIDDPITNTNNSETIQINLAIDGQAEEILPNLAQTSTNCNIRPNDSPLLENSKYYSQTELNRLTQCFNEASLSGINSRELIDSTAVQLTSTPSLDRGEIVGLLSNKFLAFAENTISGGGGEGLSQSRLFDIGVQRFIVSPIIDRAVYQVEDTTVAWGKKVGLHYFTVYPNVEGTYEINKKSSLRFTYDYNILANVSDVFDDDTTTNNEIRVLYELNFK</sequence>
<reference evidence="6" key="1">
    <citation type="journal article" date="2021" name="Antonie Van Leeuwenhoek">
        <title>Draft genome and description of Waterburya agarophytonicola gen. nov. sp. nov. (Pleurocapsales, Cyanobacteria): a seaweed symbiont.</title>
        <authorList>
            <person name="Bonthond G."/>
            <person name="Shalygin S."/>
            <person name="Bayer T."/>
            <person name="Weinberger F."/>
        </authorList>
    </citation>
    <scope>NUCLEOTIDE SEQUENCE</scope>
    <source>
        <strain evidence="6">KI4</strain>
    </source>
</reference>
<dbReference type="EMBL" id="JADWDC010000008">
    <property type="protein sequence ID" value="MCC0176335.1"/>
    <property type="molecule type" value="Genomic_DNA"/>
</dbReference>
<keyword evidence="2" id="KW-0812">Transmembrane</keyword>
<evidence type="ECO:0000313" key="6">
    <source>
        <dbReference type="EMBL" id="MCC0176335.1"/>
    </source>
</evidence>
<evidence type="ECO:0000259" key="5">
    <source>
        <dbReference type="Pfam" id="PF04357"/>
    </source>
</evidence>
<dbReference type="Proteomes" id="UP000729733">
    <property type="component" value="Unassembled WGS sequence"/>
</dbReference>
<dbReference type="GO" id="GO:0009306">
    <property type="term" value="P:protein secretion"/>
    <property type="evidence" value="ECO:0007669"/>
    <property type="project" value="InterPro"/>
</dbReference>
<feature type="domain" description="Translocation and assembly module TamB C-terminal" evidence="5">
    <location>
        <begin position="1501"/>
        <end position="1854"/>
    </location>
</feature>
<name>A0A964FE69_9CYAN</name>
<proteinExistence type="predicted"/>